<name>A0A4R0GSA1_9ACTN</name>
<protein>
    <recommendedName>
        <fullName evidence="3">asparagine synthase (glutamine-hydrolyzing)</fullName>
        <ecNumber evidence="3">6.3.5.4</ecNumber>
    </recommendedName>
</protein>
<keyword evidence="13" id="KW-1185">Reference proteome</keyword>
<dbReference type="GO" id="GO:0005524">
    <property type="term" value="F:ATP binding"/>
    <property type="evidence" value="ECO:0007669"/>
    <property type="project" value="UniProtKB-KW"/>
</dbReference>
<keyword evidence="9" id="KW-0028">Amino-acid biosynthesis</keyword>
<dbReference type="CDD" id="cd01991">
    <property type="entry name" value="Asn_synthase_B_C"/>
    <property type="match status" value="1"/>
</dbReference>
<dbReference type="GO" id="GO:0016740">
    <property type="term" value="F:transferase activity"/>
    <property type="evidence" value="ECO:0007669"/>
    <property type="project" value="UniProtKB-KW"/>
</dbReference>
<comment type="catalytic activity">
    <reaction evidence="8">
        <text>L-aspartate + L-glutamine + ATP + H2O = L-asparagine + L-glutamate + AMP + diphosphate + H(+)</text>
        <dbReference type="Rhea" id="RHEA:12228"/>
        <dbReference type="ChEBI" id="CHEBI:15377"/>
        <dbReference type="ChEBI" id="CHEBI:15378"/>
        <dbReference type="ChEBI" id="CHEBI:29985"/>
        <dbReference type="ChEBI" id="CHEBI:29991"/>
        <dbReference type="ChEBI" id="CHEBI:30616"/>
        <dbReference type="ChEBI" id="CHEBI:33019"/>
        <dbReference type="ChEBI" id="CHEBI:58048"/>
        <dbReference type="ChEBI" id="CHEBI:58359"/>
        <dbReference type="ChEBI" id="CHEBI:456215"/>
        <dbReference type="EC" id="6.3.5.4"/>
    </reaction>
</comment>
<evidence type="ECO:0000259" key="11">
    <source>
        <dbReference type="PROSITE" id="PS51278"/>
    </source>
</evidence>
<evidence type="ECO:0000256" key="4">
    <source>
        <dbReference type="ARBA" id="ARBA00022741"/>
    </source>
</evidence>
<proteinExistence type="inferred from homology"/>
<dbReference type="InterPro" id="IPR001962">
    <property type="entry name" value="Asn_synthase"/>
</dbReference>
<dbReference type="Pfam" id="PF00733">
    <property type="entry name" value="Asn_synthase"/>
    <property type="match status" value="1"/>
</dbReference>
<dbReference type="InterPro" id="IPR033738">
    <property type="entry name" value="AsnB_N"/>
</dbReference>
<dbReference type="Gene3D" id="3.60.20.10">
    <property type="entry name" value="Glutamine Phosphoribosylpyrophosphate, subunit 1, domain 1"/>
    <property type="match status" value="1"/>
</dbReference>
<dbReference type="RefSeq" id="WP_131301233.1">
    <property type="nucleotide sequence ID" value="NZ_SJJR01000002.1"/>
</dbReference>
<comment type="caution">
    <text evidence="12">The sequence shown here is derived from an EMBL/GenBank/DDBJ whole genome shotgun (WGS) entry which is preliminary data.</text>
</comment>
<sequence length="594" mass="65007">MCGLAGEFRRDATRADVVAVERMAATMCDRGPDGSGVWSNGSVALGHRRLKIIDLSAASGQPIVDSATGLSAVFNGCIYNYRELRAELSAKGHQFFSTGDSEVVVKAYAEWGIDFVDHLIGMFAVAINERDTGRLVLARDRLGIKPLYLAESPGVVRFASTLPALLAAGDVDTTIDPVALAHYLSFHSIVPPPRTILRGVSKLPPATVRVYEPDGRSHQRVYWNPSFLRQVEHTDWSEKDWQDALLESLTTAVRRRMVADVPVGVLLSGGLDSSLVVALLAGEGQRGLSTFSIGFDAVGGREGDEFRYSDVVAKTFDTDHHQIRVAAQDLVPPLEAAVAAMSEPMVSHDCVAFYLLSQEVSRHVKVVQSGQGADEILGGYHWYPPLHRVDREQALDTYARAFFDRDAAGLAQVLNPDWLADGDPAREFVAAHLAQPGAQTAIDAGLRIDTQIMLTDDPVKRVDNMTMAHGLEARVPFLDHEFVELAAACPPELKLAQGGKGVLKEIGRRVLPHEVIDRPKGYFPVPGLTHLEGKLLDRVRDALHAPEARRRDLFRPDYVNALLDAPNAELTPLNGNKLWQLGLLEMWLQSHGID</sequence>
<keyword evidence="5 10" id="KW-0067">ATP-binding</keyword>
<accession>A0A4R0GSA1</accession>
<dbReference type="Gene3D" id="3.40.50.620">
    <property type="entry name" value="HUPs"/>
    <property type="match status" value="1"/>
</dbReference>
<dbReference type="InterPro" id="IPR051786">
    <property type="entry name" value="ASN_synthetase/amidase"/>
</dbReference>
<dbReference type="NCBIfam" id="TIGR01536">
    <property type="entry name" value="asn_synth_AEB"/>
    <property type="match status" value="1"/>
</dbReference>
<gene>
    <name evidence="12" type="ORF">E0H26_04890</name>
</gene>
<dbReference type="AlphaFoldDB" id="A0A4R0GSA1"/>
<dbReference type="GO" id="GO:0005829">
    <property type="term" value="C:cytosol"/>
    <property type="evidence" value="ECO:0007669"/>
    <property type="project" value="TreeGrafter"/>
</dbReference>
<dbReference type="OrthoDB" id="9763290at2"/>
<feature type="binding site" evidence="10">
    <location>
        <begin position="369"/>
        <end position="370"/>
    </location>
    <ligand>
        <name>ATP</name>
        <dbReference type="ChEBI" id="CHEBI:30616"/>
    </ligand>
</feature>
<dbReference type="GO" id="GO:0004066">
    <property type="term" value="F:asparagine synthase (glutamine-hydrolyzing) activity"/>
    <property type="evidence" value="ECO:0007669"/>
    <property type="project" value="UniProtKB-EC"/>
</dbReference>
<dbReference type="PANTHER" id="PTHR43284">
    <property type="entry name" value="ASPARAGINE SYNTHETASE (GLUTAMINE-HYDROLYZING)"/>
    <property type="match status" value="1"/>
</dbReference>
<dbReference type="NCBIfam" id="TIGR03104">
    <property type="entry name" value="trio_amidotrans"/>
    <property type="match status" value="1"/>
</dbReference>
<evidence type="ECO:0000256" key="1">
    <source>
        <dbReference type="ARBA" id="ARBA00005187"/>
    </source>
</evidence>
<dbReference type="InterPro" id="IPR017535">
    <property type="entry name" value="Asparagine_synth"/>
</dbReference>
<dbReference type="PANTHER" id="PTHR43284:SF1">
    <property type="entry name" value="ASPARAGINE SYNTHETASE"/>
    <property type="match status" value="1"/>
</dbReference>
<evidence type="ECO:0000313" key="12">
    <source>
        <dbReference type="EMBL" id="TCB99877.1"/>
    </source>
</evidence>
<dbReference type="InterPro" id="IPR006426">
    <property type="entry name" value="Asn_synth_AEB"/>
</dbReference>
<keyword evidence="12" id="KW-0808">Transferase</keyword>
<evidence type="ECO:0000256" key="8">
    <source>
        <dbReference type="ARBA" id="ARBA00048741"/>
    </source>
</evidence>
<dbReference type="PROSITE" id="PS51278">
    <property type="entry name" value="GATASE_TYPE_2"/>
    <property type="match status" value="1"/>
</dbReference>
<evidence type="ECO:0000256" key="2">
    <source>
        <dbReference type="ARBA" id="ARBA00005752"/>
    </source>
</evidence>
<dbReference type="InterPro" id="IPR029055">
    <property type="entry name" value="Ntn_hydrolases_N"/>
</dbReference>
<dbReference type="SUPFAM" id="SSF56235">
    <property type="entry name" value="N-terminal nucleophile aminohydrolases (Ntn hydrolases)"/>
    <property type="match status" value="1"/>
</dbReference>
<keyword evidence="6 9" id="KW-0061">Asparagine biosynthesis</keyword>
<evidence type="ECO:0000256" key="10">
    <source>
        <dbReference type="PIRSR" id="PIRSR001589-2"/>
    </source>
</evidence>
<evidence type="ECO:0000256" key="7">
    <source>
        <dbReference type="ARBA" id="ARBA00022962"/>
    </source>
</evidence>
<evidence type="ECO:0000256" key="6">
    <source>
        <dbReference type="ARBA" id="ARBA00022888"/>
    </source>
</evidence>
<dbReference type="CDD" id="cd00712">
    <property type="entry name" value="AsnB"/>
    <property type="match status" value="1"/>
</dbReference>
<feature type="binding site" evidence="10">
    <location>
        <position position="293"/>
    </location>
    <ligand>
        <name>ATP</name>
        <dbReference type="ChEBI" id="CHEBI:30616"/>
    </ligand>
</feature>
<dbReference type="InterPro" id="IPR014729">
    <property type="entry name" value="Rossmann-like_a/b/a_fold"/>
</dbReference>
<dbReference type="Pfam" id="PF13537">
    <property type="entry name" value="GATase_7"/>
    <property type="match status" value="1"/>
</dbReference>
<dbReference type="GO" id="GO:0006529">
    <property type="term" value="P:asparagine biosynthetic process"/>
    <property type="evidence" value="ECO:0007669"/>
    <property type="project" value="UniProtKB-KW"/>
</dbReference>
<keyword evidence="4 10" id="KW-0547">Nucleotide-binding</keyword>
<comment type="similarity">
    <text evidence="2">Belongs to the asparagine synthetase family.</text>
</comment>
<keyword evidence="7 9" id="KW-0315">Glutamine amidotransferase</keyword>
<comment type="pathway">
    <text evidence="1">Amino-acid biosynthesis; L-asparagine biosynthesis; L-asparagine from L-aspartate (L-Gln route): step 1/1.</text>
</comment>
<dbReference type="SUPFAM" id="SSF52402">
    <property type="entry name" value="Adenine nucleotide alpha hydrolases-like"/>
    <property type="match status" value="1"/>
</dbReference>
<evidence type="ECO:0000256" key="5">
    <source>
        <dbReference type="ARBA" id="ARBA00022840"/>
    </source>
</evidence>
<reference evidence="12 13" key="1">
    <citation type="submission" date="2019-02" db="EMBL/GenBank/DDBJ databases">
        <title>Jishengella sp. nov., isolated from a root of Zingiber montanum.</title>
        <authorList>
            <person name="Kuncharoen N."/>
            <person name="Kudo T."/>
            <person name="Masahiro Y."/>
            <person name="Ohkuma M."/>
            <person name="Tanasupawat S."/>
        </authorList>
    </citation>
    <scope>NUCLEOTIDE SEQUENCE [LARGE SCALE GENOMIC DNA]</scope>
    <source>
        <strain evidence="12 13">PLAI 1-1</strain>
    </source>
</reference>
<feature type="domain" description="Glutamine amidotransferase type-2" evidence="11">
    <location>
        <begin position="2"/>
        <end position="214"/>
    </location>
</feature>
<evidence type="ECO:0000256" key="9">
    <source>
        <dbReference type="PIRSR" id="PIRSR001589-1"/>
    </source>
</evidence>
<evidence type="ECO:0000256" key="3">
    <source>
        <dbReference type="ARBA" id="ARBA00012737"/>
    </source>
</evidence>
<organism evidence="12 13">
    <name type="scientific">Micromonospora zingiberis</name>
    <dbReference type="NCBI Taxonomy" id="2053011"/>
    <lineage>
        <taxon>Bacteria</taxon>
        <taxon>Bacillati</taxon>
        <taxon>Actinomycetota</taxon>
        <taxon>Actinomycetes</taxon>
        <taxon>Micromonosporales</taxon>
        <taxon>Micromonosporaceae</taxon>
        <taxon>Micromonospora</taxon>
    </lineage>
</organism>
<feature type="active site" description="For GATase activity" evidence="9">
    <location>
        <position position="2"/>
    </location>
</feature>
<feature type="binding site" evidence="10">
    <location>
        <position position="266"/>
    </location>
    <ligand>
        <name>ATP</name>
        <dbReference type="ChEBI" id="CHEBI:30616"/>
    </ligand>
</feature>
<dbReference type="Proteomes" id="UP000292274">
    <property type="component" value="Unassembled WGS sequence"/>
</dbReference>
<dbReference type="EC" id="6.3.5.4" evidence="3"/>
<evidence type="ECO:0000313" key="13">
    <source>
        <dbReference type="Proteomes" id="UP000292274"/>
    </source>
</evidence>
<feature type="binding site" evidence="10">
    <location>
        <position position="100"/>
    </location>
    <ligand>
        <name>L-glutamine</name>
        <dbReference type="ChEBI" id="CHEBI:58359"/>
    </ligand>
</feature>
<dbReference type="InterPro" id="IPR017932">
    <property type="entry name" value="GATase_2_dom"/>
</dbReference>
<dbReference type="EMBL" id="SJJR01000002">
    <property type="protein sequence ID" value="TCB99877.1"/>
    <property type="molecule type" value="Genomic_DNA"/>
</dbReference>
<dbReference type="PIRSF" id="PIRSF001589">
    <property type="entry name" value="Asn_synthetase_glu-h"/>
    <property type="match status" value="1"/>
</dbReference>